<dbReference type="GeneID" id="60682228"/>
<dbReference type="SUPFAM" id="SSF55729">
    <property type="entry name" value="Acyl-CoA N-acyltransferases (Nat)"/>
    <property type="match status" value="1"/>
</dbReference>
<keyword evidence="3" id="KW-0808">Transferase</keyword>
<reference evidence="3 5" key="2">
    <citation type="submission" date="2019-12" db="EMBL/GenBank/DDBJ databases">
        <title>Whole-genome sequencing of Allorhizobium vitis.</title>
        <authorList>
            <person name="Gan H.M."/>
            <person name="Szegedi E."/>
            <person name="Burr T."/>
            <person name="Savka M.A."/>
        </authorList>
    </citation>
    <scope>NUCLEOTIDE SEQUENCE [LARGE SCALE GENOMIC DNA]</scope>
    <source>
        <strain evidence="3 5">CG516</strain>
    </source>
</reference>
<dbReference type="Pfam" id="PF00583">
    <property type="entry name" value="Acetyltransf_1"/>
    <property type="match status" value="1"/>
</dbReference>
<dbReference type="InterPro" id="IPR016181">
    <property type="entry name" value="Acyl_CoA_acyltransferase"/>
</dbReference>
<dbReference type="EMBL" id="WPHR01000001">
    <property type="protein sequence ID" value="MUZ71487.1"/>
    <property type="molecule type" value="Genomic_DNA"/>
</dbReference>
<accession>A0A368NV43</accession>
<evidence type="ECO:0000313" key="3">
    <source>
        <dbReference type="EMBL" id="MUZ71487.1"/>
    </source>
</evidence>
<name>A0A368NV43_AGRVI</name>
<dbReference type="GO" id="GO:0016747">
    <property type="term" value="F:acyltransferase activity, transferring groups other than amino-acyl groups"/>
    <property type="evidence" value="ECO:0007669"/>
    <property type="project" value="InterPro"/>
</dbReference>
<dbReference type="InterPro" id="IPR000182">
    <property type="entry name" value="GNAT_dom"/>
</dbReference>
<dbReference type="EMBL" id="QUSG01000001">
    <property type="protein sequence ID" value="KAA3532309.1"/>
    <property type="molecule type" value="Genomic_DNA"/>
</dbReference>
<dbReference type="PANTHER" id="PTHR43415">
    <property type="entry name" value="SPERMIDINE N(1)-ACETYLTRANSFERASE"/>
    <property type="match status" value="1"/>
</dbReference>
<dbReference type="RefSeq" id="WP_060715824.1">
    <property type="nucleotide sequence ID" value="NZ_AP023268.1"/>
</dbReference>
<evidence type="ECO:0000259" key="1">
    <source>
        <dbReference type="PROSITE" id="PS51186"/>
    </source>
</evidence>
<organism evidence="3 5">
    <name type="scientific">Agrobacterium vitis</name>
    <name type="common">Rhizobium vitis</name>
    <dbReference type="NCBI Taxonomy" id="373"/>
    <lineage>
        <taxon>Bacteria</taxon>
        <taxon>Pseudomonadati</taxon>
        <taxon>Pseudomonadota</taxon>
        <taxon>Alphaproteobacteria</taxon>
        <taxon>Hyphomicrobiales</taxon>
        <taxon>Rhizobiaceae</taxon>
        <taxon>Rhizobium/Agrobacterium group</taxon>
        <taxon>Agrobacterium</taxon>
    </lineage>
</organism>
<dbReference type="OrthoDB" id="5815030at2"/>
<sequence length="164" mass="18269">MVSLRAATESDIGFMMSAERQPGYDLLVGRFSAAEHLANLNDPAKAYRIAVSPGGEPLGFVLFRDINDPQDNLYIKRVVVAAPEKGTGTAMMRLALTWAFTTTSAYRIWLTHIPNNRRAHALYSKLGFQQEGVLREAYGHRQDQRGDLVQMSLLKPEWDSVTSG</sequence>
<dbReference type="Proteomes" id="UP000477951">
    <property type="component" value="Unassembled WGS sequence"/>
</dbReference>
<dbReference type="AlphaFoldDB" id="A0A368NV43"/>
<reference evidence="2 4" key="1">
    <citation type="submission" date="2018-08" db="EMBL/GenBank/DDBJ databases">
        <title>Genome sequencing of Agrobacterium vitis strain ICMP 10754.</title>
        <authorList>
            <person name="Visnovsky S.B."/>
            <person name="Pitman A.R."/>
        </authorList>
    </citation>
    <scope>NUCLEOTIDE SEQUENCE [LARGE SCALE GENOMIC DNA]</scope>
    <source>
        <strain evidence="2 4">ICMP 10754</strain>
    </source>
</reference>
<dbReference type="CDD" id="cd04301">
    <property type="entry name" value="NAT_SF"/>
    <property type="match status" value="1"/>
</dbReference>
<dbReference type="Proteomes" id="UP000436911">
    <property type="component" value="Unassembled WGS sequence"/>
</dbReference>
<evidence type="ECO:0000313" key="5">
    <source>
        <dbReference type="Proteomes" id="UP000477951"/>
    </source>
</evidence>
<gene>
    <name evidence="2" type="ORF">DXT89_02925</name>
    <name evidence="3" type="ORF">GOZ90_02245</name>
</gene>
<dbReference type="PANTHER" id="PTHR43415:SF3">
    <property type="entry name" value="GNAT-FAMILY ACETYLTRANSFERASE"/>
    <property type="match status" value="1"/>
</dbReference>
<proteinExistence type="predicted"/>
<dbReference type="PROSITE" id="PS51186">
    <property type="entry name" value="GNAT"/>
    <property type="match status" value="1"/>
</dbReference>
<protein>
    <submittedName>
        <fullName evidence="2 3">N-acetyltransferase</fullName>
    </submittedName>
</protein>
<evidence type="ECO:0000313" key="2">
    <source>
        <dbReference type="EMBL" id="KAA3532309.1"/>
    </source>
</evidence>
<feature type="domain" description="N-acetyltransferase" evidence="1">
    <location>
        <begin position="2"/>
        <end position="156"/>
    </location>
</feature>
<comment type="caution">
    <text evidence="3">The sequence shown here is derived from an EMBL/GenBank/DDBJ whole genome shotgun (WGS) entry which is preliminary data.</text>
</comment>
<dbReference type="Gene3D" id="3.40.630.30">
    <property type="match status" value="1"/>
</dbReference>
<evidence type="ECO:0000313" key="4">
    <source>
        <dbReference type="Proteomes" id="UP000436911"/>
    </source>
</evidence>